<dbReference type="Pfam" id="PF02518">
    <property type="entry name" value="HATPase_c"/>
    <property type="match status" value="1"/>
</dbReference>
<keyword evidence="11" id="KW-1185">Reference proteome</keyword>
<dbReference type="SUPFAM" id="SSF47384">
    <property type="entry name" value="Homodimeric domain of signal transducing histidine kinase"/>
    <property type="match status" value="1"/>
</dbReference>
<gene>
    <name evidence="10" type="ORF">HLB44_22870</name>
</gene>
<accession>A0ABX2EMR4</accession>
<evidence type="ECO:0000256" key="3">
    <source>
        <dbReference type="ARBA" id="ARBA00012438"/>
    </source>
</evidence>
<dbReference type="PANTHER" id="PTHR43047:SF78">
    <property type="entry name" value="SENSORY_REGULATORY PROTEIN RPFC"/>
    <property type="match status" value="1"/>
</dbReference>
<dbReference type="RefSeq" id="WP_173127601.1">
    <property type="nucleotide sequence ID" value="NZ_JABRWJ010000007.1"/>
</dbReference>
<keyword evidence="5" id="KW-0808">Transferase</keyword>
<sequence length="543" mass="58575">MYGRTTGPPLPRTVAWQLLLPIALAGVLVAGSILALVAHSRRQTTEQVGINTGRTVAHQILTLRAFYTAEVVSRARRAGMEIDWDFEHREHTLPLPATLVKTLGESVAREHPGTHIRLLSNHPFPNRVPHQRLDAVESQALAELERNPKQPVHRVEDYRGRLSVRYMVADTMSAGCVACHNSHPASPRRDWKLGDVRGIVEVIVPVDEVAANIDQAALAMAALVIGGFGALGATLVLLMRRVVTQPLGATVQVLERMAAGDHSVQPPQHRLDEIGRLIGGIESLFTDAQRAREAAEVANQAKTTFLANMSHELRTPLNAVLGYAQILQLEPGLSARAAAGLATIVRSGEHLLSLINGVLDLARIESGKVELDLDSVNLPALLDAVNDIIRVHAEGKALVYRFETVGALPCEVRADGRRIEQVLLNLLGNAVKFSARGSVTLRVERLDDAVAGNADARLRFSVIDTGIGIAPAQLETIFRAFEQGAGVQRRYGGAGLGLAISRQLVELMHGRIEVHSTPGQGSHFSFELLLPVQQAAAETVTGA</sequence>
<proteinExistence type="predicted"/>
<evidence type="ECO:0000256" key="7">
    <source>
        <dbReference type="SAM" id="Phobius"/>
    </source>
</evidence>
<comment type="caution">
    <text evidence="10">The sequence shown here is derived from an EMBL/GenBank/DDBJ whole genome shotgun (WGS) entry which is preliminary data.</text>
</comment>
<dbReference type="PROSITE" id="PS50109">
    <property type="entry name" value="HIS_KIN"/>
    <property type="match status" value="1"/>
</dbReference>
<keyword evidence="7" id="KW-1133">Transmembrane helix</keyword>
<reference evidence="10 11" key="1">
    <citation type="submission" date="2020-05" db="EMBL/GenBank/DDBJ databases">
        <title>Aquincola sp. isolate from soil.</title>
        <authorList>
            <person name="Han J."/>
            <person name="Kim D.-U."/>
        </authorList>
    </citation>
    <scope>NUCLEOTIDE SEQUENCE [LARGE SCALE GENOMIC DNA]</scope>
    <source>
        <strain evidence="10 11">S2</strain>
    </source>
</reference>
<dbReference type="InterPro" id="IPR003661">
    <property type="entry name" value="HisK_dim/P_dom"/>
</dbReference>
<comment type="subcellular location">
    <subcellularLocation>
        <location evidence="2">Membrane</location>
    </subcellularLocation>
</comment>
<keyword evidence="4" id="KW-0597">Phosphoprotein</keyword>
<keyword evidence="6" id="KW-0418">Kinase</keyword>
<evidence type="ECO:0000256" key="1">
    <source>
        <dbReference type="ARBA" id="ARBA00000085"/>
    </source>
</evidence>
<dbReference type="CDD" id="cd06225">
    <property type="entry name" value="HAMP"/>
    <property type="match status" value="1"/>
</dbReference>
<dbReference type="PRINTS" id="PR00344">
    <property type="entry name" value="BCTRLSENSOR"/>
</dbReference>
<keyword evidence="7" id="KW-0812">Transmembrane</keyword>
<feature type="domain" description="Histidine kinase" evidence="8">
    <location>
        <begin position="308"/>
        <end position="532"/>
    </location>
</feature>
<dbReference type="InterPro" id="IPR003594">
    <property type="entry name" value="HATPase_dom"/>
</dbReference>
<dbReference type="PROSITE" id="PS50885">
    <property type="entry name" value="HAMP"/>
    <property type="match status" value="1"/>
</dbReference>
<dbReference type="CDD" id="cd16922">
    <property type="entry name" value="HATPase_EvgS-ArcB-TorS-like"/>
    <property type="match status" value="1"/>
</dbReference>
<evidence type="ECO:0000256" key="2">
    <source>
        <dbReference type="ARBA" id="ARBA00004370"/>
    </source>
</evidence>
<dbReference type="InterPro" id="IPR005467">
    <property type="entry name" value="His_kinase_dom"/>
</dbReference>
<evidence type="ECO:0000259" key="9">
    <source>
        <dbReference type="PROSITE" id="PS50885"/>
    </source>
</evidence>
<organism evidence="10 11">
    <name type="scientific">Pseudaquabacterium terrae</name>
    <dbReference type="NCBI Taxonomy" id="2732868"/>
    <lineage>
        <taxon>Bacteria</taxon>
        <taxon>Pseudomonadati</taxon>
        <taxon>Pseudomonadota</taxon>
        <taxon>Betaproteobacteria</taxon>
        <taxon>Burkholderiales</taxon>
        <taxon>Sphaerotilaceae</taxon>
        <taxon>Pseudaquabacterium</taxon>
    </lineage>
</organism>
<dbReference type="Gene3D" id="3.30.565.10">
    <property type="entry name" value="Histidine kinase-like ATPase, C-terminal domain"/>
    <property type="match status" value="1"/>
</dbReference>
<dbReference type="Gene3D" id="6.10.340.10">
    <property type="match status" value="1"/>
</dbReference>
<dbReference type="SMART" id="SM00388">
    <property type="entry name" value="HisKA"/>
    <property type="match status" value="1"/>
</dbReference>
<dbReference type="InterPro" id="IPR021796">
    <property type="entry name" value="Tll0287-like_dom"/>
</dbReference>
<dbReference type="InterPro" id="IPR003660">
    <property type="entry name" value="HAMP_dom"/>
</dbReference>
<dbReference type="EC" id="2.7.13.3" evidence="3"/>
<feature type="domain" description="HAMP" evidence="9">
    <location>
        <begin position="241"/>
        <end position="293"/>
    </location>
</feature>
<dbReference type="Gene3D" id="1.10.287.130">
    <property type="match status" value="1"/>
</dbReference>
<dbReference type="Pfam" id="PF00512">
    <property type="entry name" value="HisKA"/>
    <property type="match status" value="1"/>
</dbReference>
<dbReference type="InterPro" id="IPR036097">
    <property type="entry name" value="HisK_dim/P_sf"/>
</dbReference>
<dbReference type="Pfam" id="PF00672">
    <property type="entry name" value="HAMP"/>
    <property type="match status" value="1"/>
</dbReference>
<dbReference type="PANTHER" id="PTHR43047">
    <property type="entry name" value="TWO-COMPONENT HISTIDINE PROTEIN KINASE"/>
    <property type="match status" value="1"/>
</dbReference>
<dbReference type="InterPro" id="IPR004358">
    <property type="entry name" value="Sig_transdc_His_kin-like_C"/>
</dbReference>
<dbReference type="SUPFAM" id="SSF158472">
    <property type="entry name" value="HAMP domain-like"/>
    <property type="match status" value="1"/>
</dbReference>
<dbReference type="Pfam" id="PF11845">
    <property type="entry name" value="Tll0287-like"/>
    <property type="match status" value="1"/>
</dbReference>
<comment type="catalytic activity">
    <reaction evidence="1">
        <text>ATP + protein L-histidine = ADP + protein N-phospho-L-histidine.</text>
        <dbReference type="EC" id="2.7.13.3"/>
    </reaction>
</comment>
<evidence type="ECO:0000259" key="8">
    <source>
        <dbReference type="PROSITE" id="PS50109"/>
    </source>
</evidence>
<dbReference type="CDD" id="cd00082">
    <property type="entry name" value="HisKA"/>
    <property type="match status" value="1"/>
</dbReference>
<protein>
    <recommendedName>
        <fullName evidence="3">histidine kinase</fullName>
        <ecNumber evidence="3">2.7.13.3</ecNumber>
    </recommendedName>
</protein>
<dbReference type="InterPro" id="IPR036890">
    <property type="entry name" value="HATPase_C_sf"/>
</dbReference>
<evidence type="ECO:0000256" key="5">
    <source>
        <dbReference type="ARBA" id="ARBA00022679"/>
    </source>
</evidence>
<feature type="transmembrane region" description="Helical" evidence="7">
    <location>
        <begin position="217"/>
        <end position="239"/>
    </location>
</feature>
<feature type="transmembrane region" description="Helical" evidence="7">
    <location>
        <begin position="14"/>
        <end position="37"/>
    </location>
</feature>
<dbReference type="SMART" id="SM00387">
    <property type="entry name" value="HATPase_c"/>
    <property type="match status" value="1"/>
</dbReference>
<dbReference type="SUPFAM" id="SSF55874">
    <property type="entry name" value="ATPase domain of HSP90 chaperone/DNA topoisomerase II/histidine kinase"/>
    <property type="match status" value="1"/>
</dbReference>
<dbReference type="SMART" id="SM00304">
    <property type="entry name" value="HAMP"/>
    <property type="match status" value="1"/>
</dbReference>
<name>A0ABX2EMR4_9BURK</name>
<evidence type="ECO:0000256" key="6">
    <source>
        <dbReference type="ARBA" id="ARBA00022777"/>
    </source>
</evidence>
<evidence type="ECO:0000313" key="11">
    <source>
        <dbReference type="Proteomes" id="UP000737171"/>
    </source>
</evidence>
<dbReference type="Proteomes" id="UP000737171">
    <property type="component" value="Unassembled WGS sequence"/>
</dbReference>
<evidence type="ECO:0000256" key="4">
    <source>
        <dbReference type="ARBA" id="ARBA00022553"/>
    </source>
</evidence>
<dbReference type="EMBL" id="JABRWJ010000007">
    <property type="protein sequence ID" value="NRF69853.1"/>
    <property type="molecule type" value="Genomic_DNA"/>
</dbReference>
<keyword evidence="7" id="KW-0472">Membrane</keyword>
<evidence type="ECO:0000313" key="10">
    <source>
        <dbReference type="EMBL" id="NRF69853.1"/>
    </source>
</evidence>